<dbReference type="HOGENOM" id="CLU_3172956_0_0_6"/>
<dbReference type="Proteomes" id="UP000018534">
    <property type="component" value="Unassembled WGS sequence"/>
</dbReference>
<dbReference type="AlphaFoldDB" id="V7IPM5"/>
<dbReference type="EMBL" id="AZGR01000057">
    <property type="protein sequence ID" value="ETA87216.1"/>
    <property type="molecule type" value="Genomic_DNA"/>
</dbReference>
<evidence type="ECO:0000313" key="1">
    <source>
        <dbReference type="EMBL" id="ETA87216.1"/>
    </source>
</evidence>
<reference evidence="1 2" key="1">
    <citation type="journal article" date="2014" name="Genome Announc.">
        <title>Whole-Genome Sequencing of Salmonella enterica subsp. enterica Serovar Cubana Strains Isolated from Agricultural Sources.</title>
        <authorList>
            <person name="Benahmed F.H."/>
            <person name="Gopinath G.R."/>
            <person name="Wang H."/>
            <person name="Jean-Gilles Beaubrun J."/>
            <person name="Grim C."/>
            <person name="Cheng C.M."/>
            <person name="McClelland M."/>
            <person name="Ayers S."/>
            <person name="Abbott J."/>
            <person name="Desai P."/>
            <person name="Frye J.G."/>
            <person name="Weinstock G."/>
            <person name="Hammack T.S."/>
            <person name="Hanes D.E."/>
            <person name="Rasmussen M.A."/>
            <person name="Davidson M.K."/>
        </authorList>
    </citation>
    <scope>NUCLEOTIDE SEQUENCE [LARGE SCALE GENOMIC DNA]</scope>
    <source>
        <strain evidence="1">76814</strain>
    </source>
</reference>
<protein>
    <submittedName>
        <fullName evidence="1">Uncharacterized protein</fullName>
    </submittedName>
</protein>
<sequence>MKPRLNVRQRKDPAIPPHSRLFSLQFRPVILYSEGMLYLPLGPGRQI</sequence>
<evidence type="ECO:0000313" key="2">
    <source>
        <dbReference type="Proteomes" id="UP000018534"/>
    </source>
</evidence>
<comment type="caution">
    <text evidence="1">The sequence shown here is derived from an EMBL/GenBank/DDBJ whole genome shotgun (WGS) entry which is preliminary data.</text>
</comment>
<name>V7IPM5_SALET</name>
<proteinExistence type="predicted"/>
<gene>
    <name evidence="1" type="ORF">A628_02801</name>
</gene>
<organism evidence="1 2">
    <name type="scientific">Salmonella enterica subsp. enterica serovar Cubana str. 76814</name>
    <dbReference type="NCBI Taxonomy" id="1192560"/>
    <lineage>
        <taxon>Bacteria</taxon>
        <taxon>Pseudomonadati</taxon>
        <taxon>Pseudomonadota</taxon>
        <taxon>Gammaproteobacteria</taxon>
        <taxon>Enterobacterales</taxon>
        <taxon>Enterobacteriaceae</taxon>
        <taxon>Salmonella</taxon>
    </lineage>
</organism>
<accession>V7IPM5</accession>